<dbReference type="GO" id="GO:0000976">
    <property type="term" value="F:transcription cis-regulatory region binding"/>
    <property type="evidence" value="ECO:0007669"/>
    <property type="project" value="TreeGrafter"/>
</dbReference>
<evidence type="ECO:0000256" key="4">
    <source>
        <dbReference type="PROSITE-ProRule" id="PRU00335"/>
    </source>
</evidence>
<organism evidence="7 8">
    <name type="scientific">Mycobacterium shimoidei</name>
    <dbReference type="NCBI Taxonomy" id="29313"/>
    <lineage>
        <taxon>Bacteria</taxon>
        <taxon>Bacillati</taxon>
        <taxon>Actinomycetota</taxon>
        <taxon>Actinomycetes</taxon>
        <taxon>Mycobacteriales</taxon>
        <taxon>Mycobacteriaceae</taxon>
        <taxon>Mycobacterium</taxon>
    </lineage>
</organism>
<keyword evidence="1" id="KW-0805">Transcription regulation</keyword>
<accession>A0A1E3TGV3</accession>
<keyword evidence="5" id="KW-0175">Coiled coil</keyword>
<dbReference type="PANTHER" id="PTHR30055">
    <property type="entry name" value="HTH-TYPE TRANSCRIPTIONAL REGULATOR RUTR"/>
    <property type="match status" value="1"/>
</dbReference>
<dbReference type="InterPro" id="IPR050109">
    <property type="entry name" value="HTH-type_TetR-like_transc_reg"/>
</dbReference>
<protein>
    <submittedName>
        <fullName evidence="7">TetR family transcriptional regulator [Frankia sp. EAN1pec]</fullName>
    </submittedName>
</protein>
<dbReference type="Gene3D" id="1.10.357.10">
    <property type="entry name" value="Tetracycline Repressor, domain 2"/>
    <property type="match status" value="1"/>
</dbReference>
<feature type="DNA-binding region" description="H-T-H motif" evidence="4">
    <location>
        <begin position="39"/>
        <end position="58"/>
    </location>
</feature>
<dbReference type="InterPro" id="IPR001647">
    <property type="entry name" value="HTH_TetR"/>
</dbReference>
<dbReference type="STRING" id="29313.BHQ16_09790"/>
<dbReference type="InterPro" id="IPR009057">
    <property type="entry name" value="Homeodomain-like_sf"/>
</dbReference>
<evidence type="ECO:0000313" key="7">
    <source>
        <dbReference type="EMBL" id="SRX93630.1"/>
    </source>
</evidence>
<keyword evidence="3" id="KW-0804">Transcription</keyword>
<dbReference type="Pfam" id="PF00440">
    <property type="entry name" value="TetR_N"/>
    <property type="match status" value="1"/>
</dbReference>
<dbReference type="PROSITE" id="PS50977">
    <property type="entry name" value="HTH_TETR_2"/>
    <property type="match status" value="1"/>
</dbReference>
<evidence type="ECO:0000256" key="3">
    <source>
        <dbReference type="ARBA" id="ARBA00023163"/>
    </source>
</evidence>
<dbReference type="EMBL" id="UEGW01000001">
    <property type="protein sequence ID" value="SRX93630.1"/>
    <property type="molecule type" value="Genomic_DNA"/>
</dbReference>
<keyword evidence="2 4" id="KW-0238">DNA-binding</keyword>
<dbReference type="PRINTS" id="PR00455">
    <property type="entry name" value="HTHTETR"/>
</dbReference>
<feature type="coiled-coil region" evidence="5">
    <location>
        <begin position="66"/>
        <end position="93"/>
    </location>
</feature>
<keyword evidence="8" id="KW-1185">Reference proteome</keyword>
<proteinExistence type="predicted"/>
<evidence type="ECO:0000259" key="6">
    <source>
        <dbReference type="PROSITE" id="PS50977"/>
    </source>
</evidence>
<evidence type="ECO:0000313" key="8">
    <source>
        <dbReference type="Proteomes" id="UP000252015"/>
    </source>
</evidence>
<dbReference type="Proteomes" id="UP000252015">
    <property type="component" value="Unassembled WGS sequence"/>
</dbReference>
<name>A0A1E3TGV3_MYCSH</name>
<dbReference type="PANTHER" id="PTHR30055:SF234">
    <property type="entry name" value="HTH-TYPE TRANSCRIPTIONAL REGULATOR BETI"/>
    <property type="match status" value="1"/>
</dbReference>
<evidence type="ECO:0000256" key="2">
    <source>
        <dbReference type="ARBA" id="ARBA00023125"/>
    </source>
</evidence>
<dbReference type="GO" id="GO:0003700">
    <property type="term" value="F:DNA-binding transcription factor activity"/>
    <property type="evidence" value="ECO:0007669"/>
    <property type="project" value="TreeGrafter"/>
</dbReference>
<feature type="domain" description="HTH tetR-type" evidence="6">
    <location>
        <begin position="16"/>
        <end position="76"/>
    </location>
</feature>
<reference evidence="7 8" key="1">
    <citation type="submission" date="2018-05" db="EMBL/GenBank/DDBJ databases">
        <authorList>
            <consortium name="IHU Genomes"/>
        </authorList>
    </citation>
    <scope>NUCLEOTIDE SEQUENCE [LARGE SCALE GENOMIC DNA]</scope>
    <source>
        <strain evidence="7 8">P7336</strain>
    </source>
</reference>
<dbReference type="AlphaFoldDB" id="A0A1E3TGV3"/>
<sequence length="196" mass="21325">MASTKPETRLRSIERSAAQTRVLDAALRLIAENGVGGTSLQMIADAIGVTKAAVYHQFKTKDEIVIALTERELAGLEEALEAAEAERSQLRAREMLLDGVIDLAVKRRGVASTLQFDPVIVRLLAEHQPFQQFIQRLYSVLVGDAGDDARVTAAMLSGAIAVGVMHPLVADVDDDTLRSQLVRLTRRFMETSAAIT</sequence>
<evidence type="ECO:0000256" key="5">
    <source>
        <dbReference type="SAM" id="Coils"/>
    </source>
</evidence>
<evidence type="ECO:0000256" key="1">
    <source>
        <dbReference type="ARBA" id="ARBA00023015"/>
    </source>
</evidence>
<gene>
    <name evidence="7" type="ORF">MSP7336_01873</name>
</gene>
<dbReference type="SUPFAM" id="SSF46689">
    <property type="entry name" value="Homeodomain-like"/>
    <property type="match status" value="1"/>
</dbReference>